<protein>
    <recommendedName>
        <fullName evidence="4">RUN domain-containing protein 1</fullName>
    </recommendedName>
</protein>
<dbReference type="InterPro" id="IPR004012">
    <property type="entry name" value="Run_dom"/>
</dbReference>
<reference evidence="8" key="1">
    <citation type="journal article" date="2022" name="bioRxiv">
        <title>Sequencing and chromosome-scale assembly of the giantPleurodeles waltlgenome.</title>
        <authorList>
            <person name="Brown T."/>
            <person name="Elewa A."/>
            <person name="Iarovenko S."/>
            <person name="Subramanian E."/>
            <person name="Araus A.J."/>
            <person name="Petzold A."/>
            <person name="Susuki M."/>
            <person name="Suzuki K.-i.T."/>
            <person name="Hayashi T."/>
            <person name="Toyoda A."/>
            <person name="Oliveira C."/>
            <person name="Osipova E."/>
            <person name="Leigh N.D."/>
            <person name="Simon A."/>
            <person name="Yun M.H."/>
        </authorList>
    </citation>
    <scope>NUCLEOTIDE SEQUENCE</scope>
    <source>
        <strain evidence="8">20211129_DDA</strain>
        <tissue evidence="8">Liver</tissue>
    </source>
</reference>
<dbReference type="Gene3D" id="1.20.58.900">
    <property type="match status" value="1"/>
</dbReference>
<name>A0AAV7Q6U0_PLEWA</name>
<evidence type="ECO:0000256" key="1">
    <source>
        <dbReference type="ARBA" id="ARBA00022553"/>
    </source>
</evidence>
<keyword evidence="1" id="KW-0597">Phosphoprotein</keyword>
<dbReference type="PANTHER" id="PTHR15591:SF19">
    <property type="entry name" value="RUN DOMAIN-CONTAINING PROTEIN 1 ISOFORM X1"/>
    <property type="match status" value="1"/>
</dbReference>
<evidence type="ECO:0000256" key="5">
    <source>
        <dbReference type="SAM" id="Coils"/>
    </source>
</evidence>
<dbReference type="InterPro" id="IPR037213">
    <property type="entry name" value="Run_dom_sf"/>
</dbReference>
<dbReference type="AlphaFoldDB" id="A0AAV7Q6U0"/>
<dbReference type="InterPro" id="IPR058732">
    <property type="entry name" value="RUNDC1_M"/>
</dbReference>
<evidence type="ECO:0000256" key="6">
    <source>
        <dbReference type="SAM" id="MobiDB-lite"/>
    </source>
</evidence>
<proteinExistence type="predicted"/>
<feature type="domain" description="RUN" evidence="7">
    <location>
        <begin position="474"/>
        <end position="655"/>
    </location>
</feature>
<dbReference type="InterPro" id="IPR047343">
    <property type="entry name" value="RUSC1_2"/>
</dbReference>
<evidence type="ECO:0000256" key="3">
    <source>
        <dbReference type="ARBA" id="ARBA00055063"/>
    </source>
</evidence>
<dbReference type="PANTHER" id="PTHR15591">
    <property type="entry name" value="RUN AND SH3 DOMAIN CONTAINING"/>
    <property type="match status" value="1"/>
</dbReference>
<feature type="coiled-coil region" evidence="5">
    <location>
        <begin position="134"/>
        <end position="161"/>
    </location>
</feature>
<keyword evidence="9" id="KW-1185">Reference proteome</keyword>
<dbReference type="Proteomes" id="UP001066276">
    <property type="component" value="Chromosome 6"/>
</dbReference>
<keyword evidence="2 5" id="KW-0175">Coiled coil</keyword>
<evidence type="ECO:0000256" key="4">
    <source>
        <dbReference type="ARBA" id="ARBA00072888"/>
    </source>
</evidence>
<evidence type="ECO:0000259" key="7">
    <source>
        <dbReference type="PROSITE" id="PS50826"/>
    </source>
</evidence>
<dbReference type="SUPFAM" id="SSF140741">
    <property type="entry name" value="RUN domain-like"/>
    <property type="match status" value="1"/>
</dbReference>
<feature type="compositionally biased region" description="Basic and acidic residues" evidence="6">
    <location>
        <begin position="1"/>
        <end position="13"/>
    </location>
</feature>
<evidence type="ECO:0000313" key="9">
    <source>
        <dbReference type="Proteomes" id="UP001066276"/>
    </source>
</evidence>
<dbReference type="SMART" id="SM00593">
    <property type="entry name" value="RUN"/>
    <property type="match status" value="1"/>
</dbReference>
<dbReference type="CDD" id="cd17683">
    <property type="entry name" value="RUN_RUNDC1"/>
    <property type="match status" value="1"/>
</dbReference>
<comment type="function">
    <text evidence="3">May play a role as p53/TP53 inhibitor and thus may have oncogenic activity.</text>
</comment>
<accession>A0AAV7Q6U0</accession>
<feature type="region of interest" description="Disordered" evidence="6">
    <location>
        <begin position="1"/>
        <end position="25"/>
    </location>
</feature>
<dbReference type="FunFam" id="1.20.58.900:FF:000012">
    <property type="entry name" value="RUN domain-containing protein 1"/>
    <property type="match status" value="1"/>
</dbReference>
<organism evidence="8 9">
    <name type="scientific">Pleurodeles waltl</name>
    <name type="common">Iberian ribbed newt</name>
    <dbReference type="NCBI Taxonomy" id="8319"/>
    <lineage>
        <taxon>Eukaryota</taxon>
        <taxon>Metazoa</taxon>
        <taxon>Chordata</taxon>
        <taxon>Craniata</taxon>
        <taxon>Vertebrata</taxon>
        <taxon>Euteleostomi</taxon>
        <taxon>Amphibia</taxon>
        <taxon>Batrachia</taxon>
        <taxon>Caudata</taxon>
        <taxon>Salamandroidea</taxon>
        <taxon>Salamandridae</taxon>
        <taxon>Pleurodelinae</taxon>
        <taxon>Pleurodeles</taxon>
    </lineage>
</organism>
<dbReference type="EMBL" id="JANPWB010000010">
    <property type="protein sequence ID" value="KAJ1136073.1"/>
    <property type="molecule type" value="Genomic_DNA"/>
</dbReference>
<dbReference type="Pfam" id="PF26030">
    <property type="entry name" value="RUNDC1"/>
    <property type="match status" value="1"/>
</dbReference>
<feature type="region of interest" description="Disordered" evidence="6">
    <location>
        <begin position="205"/>
        <end position="225"/>
    </location>
</feature>
<sequence>MARIEKNGPESKLRGSLQYPNHNSDVRSVPLHIWRPTQVHPKRPFPTDFHLVGGGTTEVDVPASKMADDSLQCLPASPPDSSRDTMSTDELSASDGEGQAGERWAPVGAVASPTPEEDDDMVMKRARAGSLGAAVEMATKLRRLEDEQEQLNSSLLALTSHFAQVQFRLKQIVSASCEEKERLLAELEDFAFRGCPHVLLGSSRARTGEHRPPLHQDLSSEREKRERIEVQRETQRDLIVQLKTQLDDLETFAYQEGSYDSVPQSIVMERQRVVIDELIKKLDMNLNEDIGSLSPEELRHRVDAAIAQIVNPARVKEQLVDQLKTQIRDLEMFINFIQDEVGSPLQTEEKRCECSTKGGAAGSSCRQNTQLPPGKNKALNPEQARKMKETGLHLLRRALAVLQIFAVSQFGCATGQIPRSLWQQNEANKDYTPLVRKLEVSVEKVRSLALKELCNDHVISYSNLHEISLGGKDELTVLVRKELAMALRDLMAHGLYATSQGMSLVLAPIACLIPAFSSSPQTVHPWELFVKYYHSKNGRAFVDSPARKLSQSFALPVSGSAVVTPKQSLLSAIHTVLMEHDPFKRSADSEFKALVCMALNEQRLVSWVNLICKSGELVHSHYQPWSYMANSGFESALNILSRLSNLKFNLPVDLAVRQLKNIKDAF</sequence>
<dbReference type="PROSITE" id="PS50826">
    <property type="entry name" value="RUN"/>
    <property type="match status" value="1"/>
</dbReference>
<dbReference type="Pfam" id="PF02759">
    <property type="entry name" value="RUN"/>
    <property type="match status" value="1"/>
</dbReference>
<feature type="region of interest" description="Disordered" evidence="6">
    <location>
        <begin position="70"/>
        <end position="119"/>
    </location>
</feature>
<evidence type="ECO:0000256" key="2">
    <source>
        <dbReference type="ARBA" id="ARBA00023054"/>
    </source>
</evidence>
<feature type="compositionally biased region" description="Basic and acidic residues" evidence="6">
    <location>
        <begin position="206"/>
        <end position="225"/>
    </location>
</feature>
<comment type="caution">
    <text evidence="8">The sequence shown here is derived from an EMBL/GenBank/DDBJ whole genome shotgun (WGS) entry which is preliminary data.</text>
</comment>
<feature type="region of interest" description="Disordered" evidence="6">
    <location>
        <begin position="356"/>
        <end position="382"/>
    </location>
</feature>
<gene>
    <name evidence="8" type="ORF">NDU88_002491</name>
</gene>
<evidence type="ECO:0000313" key="8">
    <source>
        <dbReference type="EMBL" id="KAJ1136073.1"/>
    </source>
</evidence>